<sequence>MQKLVIPPNPNWFMQAICHCTPDNGLLYGAMTKVVYIPPEEEDASKDVKIIDLKNKLCGFSPDPDWVESKCIAVMNADFNVLIYDFASGEAVKGHKGHQNEKHKINSHNEDTAIVFLKQKLVLSSVNSNVIKYCFVSNTFKLFLKLSGRNPIIIFKQSPKDSNIVAAGTKNGLILLISVDKMEVKTKLRGHDSEISSLDWIYLPLKPLKEAKPATDNVKRISLQKLIASTDTSDCFDIYEENVEQEFGTYRENVDDNSDDEETNQGDIQEKIVSNSNFNFLEACKNLKGVILDDKNEATGDLAEGSYEDNKDKYGLKDLDNNSHHESLESNASSRTPVLTDEDEEECRAPLQKFEVIKEKCDEEVVVKEKNESLYSNASSRTPVLTEESLNYLEECQRMKDFVIVSKEDVEQFGDVPVLASGSREQTVWLWDVNERTSLTKIHWHPKARPTLPSPFTNVLWVNQSILIVTDGNGNLNEYKIEFDSTKMNLTAKHQKDKKFDANGVLNICKSQTGSVIWTSSIHRHISCLDAMKDYEKIISLDTIQIRIHVIIENPIDSNVIAIGGNDKRICLWNTSEATHHKIALRPFMNKIHSCVLNLIWHPEKENILVFSTREGRIGILDVNKSSNVPTILSSFSSHEVYSMTWAKIKRNEDEMFIILACDRHKLVYYSQNDHWKFHVLEKFKQSASVSVYKNEILLVGTDNGELQFVDMAKDFKVITSKKICNKYIGMMTWYRDTLAIATEYGITLVKNFSVKKLTTLNDSDFLKLQSHKGRVFSVRFNKSGEHLVSCCISGYIKVWNVESMSVVSSYSIDSQAYSAIFLPSNENFVVCGGQDSTIITFEWKKYPFVQEFEEVTSKKKQLQSAKKIQWAAQTEVTEINKSGDRRRYEKKVVKMDEEKVSDLSCDLVKMKILPKESPIFQVSTRELSSQPLEFIERLLTTNNVDREMSLNEKIFMSRESAKEVVENELEHQKQQLIGKAKTTVVLPQLTDSLKNDILERIATKNLKDVDVAIAPSVSYDLWRKCCLAFAHQCVENGEFLQAISYFLAVNEINACITQLCEGKFFREAWLVAKMRKDESDPIFEVISNKWIGYFDQTGNFETAAALLTCMKNYKKAAEILEKRQNKSEHCLKILKLLVDNHQQK</sequence>
<dbReference type="PROSITE" id="PS50082">
    <property type="entry name" value="WD_REPEATS_2"/>
    <property type="match status" value="1"/>
</dbReference>
<dbReference type="GO" id="GO:0005634">
    <property type="term" value="C:nucleus"/>
    <property type="evidence" value="ECO:0007669"/>
    <property type="project" value="TreeGrafter"/>
</dbReference>
<dbReference type="GO" id="GO:0003730">
    <property type="term" value="F:mRNA 3'-UTR binding"/>
    <property type="evidence" value="ECO:0007669"/>
    <property type="project" value="TreeGrafter"/>
</dbReference>
<dbReference type="InterPro" id="IPR056421">
    <property type="entry name" value="TPR_GEMI5"/>
</dbReference>
<evidence type="ECO:0000259" key="5">
    <source>
        <dbReference type="Pfam" id="PF23775"/>
    </source>
</evidence>
<evidence type="ECO:0000313" key="7">
    <source>
        <dbReference type="Proteomes" id="UP000183832"/>
    </source>
</evidence>
<dbReference type="EMBL" id="CVRI01000004">
    <property type="protein sequence ID" value="CRK87478.1"/>
    <property type="molecule type" value="Genomic_DNA"/>
</dbReference>
<dbReference type="InterPro" id="IPR001680">
    <property type="entry name" value="WD40_rpt"/>
</dbReference>
<dbReference type="Proteomes" id="UP000183832">
    <property type="component" value="Unassembled WGS sequence"/>
</dbReference>
<gene>
    <name evidence="6" type="primary">putative Protein rigor mortis</name>
    <name evidence="6" type="ORF">CLUMA_CG001279</name>
</gene>
<dbReference type="InterPro" id="IPR056424">
    <property type="entry name" value="Beta-prop_GEMI5_2nd"/>
</dbReference>
<dbReference type="InterPro" id="IPR036322">
    <property type="entry name" value="WD40_repeat_dom_sf"/>
</dbReference>
<dbReference type="Pfam" id="PF23770">
    <property type="entry name" value="Beta-prop_RIG_1st"/>
    <property type="match status" value="1"/>
</dbReference>
<evidence type="ECO:0000259" key="3">
    <source>
        <dbReference type="Pfam" id="PF23770"/>
    </source>
</evidence>
<proteinExistence type="predicted"/>
<feature type="domain" description="Gem-associated protein 5 TPR" evidence="4">
    <location>
        <begin position="955"/>
        <end position="1129"/>
    </location>
</feature>
<dbReference type="SMART" id="SM00320">
    <property type="entry name" value="WD40"/>
    <property type="match status" value="5"/>
</dbReference>
<dbReference type="PANTHER" id="PTHR46362:SF1">
    <property type="entry name" value="GEM-ASSOCIATED PROTEIN 5"/>
    <property type="match status" value="1"/>
</dbReference>
<dbReference type="SUPFAM" id="SSF50978">
    <property type="entry name" value="WD40 repeat-like"/>
    <property type="match status" value="2"/>
</dbReference>
<dbReference type="PROSITE" id="PS50294">
    <property type="entry name" value="WD_REPEATS_REGION"/>
    <property type="match status" value="1"/>
</dbReference>
<feature type="compositionally biased region" description="Basic and acidic residues" evidence="2">
    <location>
        <begin position="308"/>
        <end position="328"/>
    </location>
</feature>
<organism evidence="6 7">
    <name type="scientific">Clunio marinus</name>
    <dbReference type="NCBI Taxonomy" id="568069"/>
    <lineage>
        <taxon>Eukaryota</taxon>
        <taxon>Metazoa</taxon>
        <taxon>Ecdysozoa</taxon>
        <taxon>Arthropoda</taxon>
        <taxon>Hexapoda</taxon>
        <taxon>Insecta</taxon>
        <taxon>Pterygota</taxon>
        <taxon>Neoptera</taxon>
        <taxon>Endopterygota</taxon>
        <taxon>Diptera</taxon>
        <taxon>Nematocera</taxon>
        <taxon>Chironomoidea</taxon>
        <taxon>Chironomidae</taxon>
        <taxon>Clunio</taxon>
    </lineage>
</organism>
<dbReference type="AlphaFoldDB" id="A0A1J1HM05"/>
<dbReference type="InterPro" id="IPR056432">
    <property type="entry name" value="Beta-prop_GEMI5_1st"/>
</dbReference>
<protein>
    <submittedName>
        <fullName evidence="6">CLUMA_CG001279, isoform A</fullName>
    </submittedName>
</protein>
<feature type="region of interest" description="Disordered" evidence="2">
    <location>
        <begin position="300"/>
        <end position="344"/>
    </location>
</feature>
<feature type="domain" description="Gem-associated protein 5 first beta-propeller" evidence="3">
    <location>
        <begin position="23"/>
        <end position="518"/>
    </location>
</feature>
<dbReference type="Gene3D" id="2.130.10.10">
    <property type="entry name" value="YVTN repeat-like/Quinoprotein amine dehydrogenase"/>
    <property type="match status" value="3"/>
</dbReference>
<dbReference type="InterPro" id="IPR052640">
    <property type="entry name" value="Gemin-5"/>
</dbReference>
<dbReference type="InterPro" id="IPR015943">
    <property type="entry name" value="WD40/YVTN_repeat-like_dom_sf"/>
</dbReference>
<feature type="domain" description="Gem-associated protein 5 second beta-propeller" evidence="5">
    <location>
        <begin position="555"/>
        <end position="835"/>
    </location>
</feature>
<reference evidence="6 7" key="1">
    <citation type="submission" date="2015-04" db="EMBL/GenBank/DDBJ databases">
        <authorList>
            <person name="Syromyatnikov M.Y."/>
            <person name="Popov V.N."/>
        </authorList>
    </citation>
    <scope>NUCLEOTIDE SEQUENCE [LARGE SCALE GENOMIC DNA]</scope>
</reference>
<dbReference type="STRING" id="568069.A0A1J1HM05"/>
<keyword evidence="7" id="KW-1185">Reference proteome</keyword>
<evidence type="ECO:0000259" key="4">
    <source>
        <dbReference type="Pfam" id="PF23774"/>
    </source>
</evidence>
<name>A0A1J1HM05_9DIPT</name>
<keyword evidence="1" id="KW-0853">WD repeat</keyword>
<evidence type="ECO:0000313" key="6">
    <source>
        <dbReference type="EMBL" id="CRK87478.1"/>
    </source>
</evidence>
<dbReference type="PANTHER" id="PTHR46362">
    <property type="entry name" value="GEM-ASSOCIATED PROTEIN 5"/>
    <property type="match status" value="1"/>
</dbReference>
<dbReference type="OrthoDB" id="7326421at2759"/>
<evidence type="ECO:0000256" key="1">
    <source>
        <dbReference type="PROSITE-ProRule" id="PRU00221"/>
    </source>
</evidence>
<dbReference type="Pfam" id="PF23775">
    <property type="entry name" value="Beta-prop_RIG_2nd"/>
    <property type="match status" value="1"/>
</dbReference>
<dbReference type="GO" id="GO:0032797">
    <property type="term" value="C:SMN complex"/>
    <property type="evidence" value="ECO:0007669"/>
    <property type="project" value="TreeGrafter"/>
</dbReference>
<dbReference type="Pfam" id="PF23774">
    <property type="entry name" value="TPR_GEMI5"/>
    <property type="match status" value="1"/>
</dbReference>
<accession>A0A1J1HM05</accession>
<dbReference type="GO" id="GO:0000387">
    <property type="term" value="P:spliceosomal snRNP assembly"/>
    <property type="evidence" value="ECO:0007669"/>
    <property type="project" value="TreeGrafter"/>
</dbReference>
<feature type="repeat" description="WD" evidence="1">
    <location>
        <begin position="769"/>
        <end position="810"/>
    </location>
</feature>
<evidence type="ECO:0000256" key="2">
    <source>
        <dbReference type="SAM" id="MobiDB-lite"/>
    </source>
</evidence>